<reference evidence="23 24" key="1">
    <citation type="submission" date="2017-05" db="EMBL/GenBank/DDBJ databases">
        <title>Whole genome sequencing of Yersinia kristensenii.</title>
        <authorList>
            <person name="Campioni F."/>
        </authorList>
    </citation>
    <scope>NUCLEOTIDE SEQUENCE [LARGE SCALE GENOMIC DNA]</scope>
    <source>
        <strain evidence="23 24">CFSAN060536</strain>
    </source>
</reference>
<dbReference type="InterPro" id="IPR013011">
    <property type="entry name" value="PTS_EIIB_2"/>
</dbReference>
<evidence type="ECO:0000256" key="10">
    <source>
        <dbReference type="ARBA" id="ARBA00022597"/>
    </source>
</evidence>
<dbReference type="InterPro" id="IPR016152">
    <property type="entry name" value="PTrfase/Anion_transptr"/>
</dbReference>
<feature type="domain" description="PTS EIIA type-2" evidence="20">
    <location>
        <begin position="497"/>
        <end position="639"/>
    </location>
</feature>
<keyword evidence="14" id="KW-0418">Kinase</keyword>
<feature type="transmembrane region" description="Helical" evidence="19">
    <location>
        <begin position="270"/>
        <end position="293"/>
    </location>
</feature>
<feature type="transmembrane region" description="Helical" evidence="19">
    <location>
        <begin position="52"/>
        <end position="73"/>
    </location>
</feature>
<evidence type="ECO:0000256" key="3">
    <source>
        <dbReference type="ARBA" id="ARBA00011738"/>
    </source>
</evidence>
<keyword evidence="7" id="KW-1003">Cell membrane</keyword>
<dbReference type="PROSITE" id="PS51099">
    <property type="entry name" value="PTS_EIIB_TYPE_2"/>
    <property type="match status" value="1"/>
</dbReference>
<dbReference type="AlphaFoldDB" id="A0A209A7F5"/>
<evidence type="ECO:0000256" key="16">
    <source>
        <dbReference type="ARBA" id="ARBA00023136"/>
    </source>
</evidence>
<evidence type="ECO:0000256" key="5">
    <source>
        <dbReference type="ARBA" id="ARBA00015039"/>
    </source>
</evidence>
<feature type="transmembrane region" description="Helical" evidence="19">
    <location>
        <begin position="133"/>
        <end position="155"/>
    </location>
</feature>
<dbReference type="InterPro" id="IPR036095">
    <property type="entry name" value="PTS_EIIB-like_sf"/>
</dbReference>
<dbReference type="InterPro" id="IPR004718">
    <property type="entry name" value="PTS_IIC_mtl"/>
</dbReference>
<dbReference type="InterPro" id="IPR003501">
    <property type="entry name" value="PTS_EIIB_2/3"/>
</dbReference>
<dbReference type="PANTHER" id="PTHR30181:SF2">
    <property type="entry name" value="PTS SYSTEM MANNITOL-SPECIFIC EIICBA COMPONENT"/>
    <property type="match status" value="1"/>
</dbReference>
<keyword evidence="15 19" id="KW-1133">Transmembrane helix</keyword>
<dbReference type="NCBIfam" id="TIGR00851">
    <property type="entry name" value="mtlA"/>
    <property type="match status" value="1"/>
</dbReference>
<accession>A0A209A7F5</accession>
<dbReference type="GO" id="GO:0009401">
    <property type="term" value="P:phosphoenolpyruvate-dependent sugar phosphotransferase system"/>
    <property type="evidence" value="ECO:0007669"/>
    <property type="project" value="UniProtKB-KW"/>
</dbReference>
<evidence type="ECO:0000256" key="4">
    <source>
        <dbReference type="ARBA" id="ARBA00011909"/>
    </source>
</evidence>
<dbReference type="Pfam" id="PF00359">
    <property type="entry name" value="PTS_EIIA_2"/>
    <property type="match status" value="1"/>
</dbReference>
<dbReference type="GO" id="GO:0090563">
    <property type="term" value="F:protein-phosphocysteine-sugar phosphotransferase activity"/>
    <property type="evidence" value="ECO:0007669"/>
    <property type="project" value="TreeGrafter"/>
</dbReference>
<dbReference type="CDD" id="cd00211">
    <property type="entry name" value="PTS_IIA_fru"/>
    <property type="match status" value="1"/>
</dbReference>
<evidence type="ECO:0000256" key="17">
    <source>
        <dbReference type="ARBA" id="ARBA00030684"/>
    </source>
</evidence>
<keyword evidence="18" id="KW-0175">Coiled coil</keyword>
<dbReference type="Pfam" id="PF02302">
    <property type="entry name" value="PTS_IIB"/>
    <property type="match status" value="1"/>
</dbReference>
<evidence type="ECO:0000256" key="15">
    <source>
        <dbReference type="ARBA" id="ARBA00022989"/>
    </source>
</evidence>
<comment type="caution">
    <text evidence="23">The sequence shown here is derived from an EMBL/GenBank/DDBJ whole genome shotgun (WGS) entry which is preliminary data.</text>
</comment>
<organism evidence="23 24">
    <name type="scientific">Yersinia intermedia</name>
    <dbReference type="NCBI Taxonomy" id="631"/>
    <lineage>
        <taxon>Bacteria</taxon>
        <taxon>Pseudomonadati</taxon>
        <taxon>Pseudomonadota</taxon>
        <taxon>Gammaproteobacteria</taxon>
        <taxon>Enterobacterales</taxon>
        <taxon>Yersiniaceae</taxon>
        <taxon>Yersinia</taxon>
    </lineage>
</organism>
<evidence type="ECO:0000256" key="11">
    <source>
        <dbReference type="ARBA" id="ARBA00022679"/>
    </source>
</evidence>
<keyword evidence="13 19" id="KW-0812">Transmembrane</keyword>
<comment type="subcellular location">
    <subcellularLocation>
        <location evidence="2">Cell inner membrane</location>
        <topology evidence="2">Multi-pass membrane protein</topology>
    </subcellularLocation>
</comment>
<comment type="subunit">
    <text evidence="3">Homodimer.</text>
</comment>
<dbReference type="NCBIfam" id="NF011663">
    <property type="entry name" value="PRK15083.1"/>
    <property type="match status" value="1"/>
</dbReference>
<dbReference type="PROSITE" id="PS00372">
    <property type="entry name" value="PTS_EIIA_TYPE_2_HIS"/>
    <property type="match status" value="1"/>
</dbReference>
<dbReference type="GO" id="GO:0016301">
    <property type="term" value="F:kinase activity"/>
    <property type="evidence" value="ECO:0007669"/>
    <property type="project" value="UniProtKB-KW"/>
</dbReference>
<evidence type="ECO:0000256" key="8">
    <source>
        <dbReference type="ARBA" id="ARBA00022519"/>
    </source>
</evidence>
<dbReference type="InterPro" id="IPR002178">
    <property type="entry name" value="PTS_EIIA_type-2_dom"/>
</dbReference>
<dbReference type="FunFam" id="3.40.930.10:FF:000007">
    <property type="entry name" value="PTS system mannitol-specific transporter subunit IICBA"/>
    <property type="match status" value="1"/>
</dbReference>
<keyword evidence="16 19" id="KW-0472">Membrane</keyword>
<keyword evidence="11" id="KW-0808">Transferase</keyword>
<evidence type="ECO:0000313" key="24">
    <source>
        <dbReference type="Proteomes" id="UP000196440"/>
    </source>
</evidence>
<evidence type="ECO:0000256" key="2">
    <source>
        <dbReference type="ARBA" id="ARBA00004429"/>
    </source>
</evidence>
<evidence type="ECO:0000256" key="12">
    <source>
        <dbReference type="ARBA" id="ARBA00022683"/>
    </source>
</evidence>
<gene>
    <name evidence="23" type="ORF">CBW57_04930</name>
</gene>
<dbReference type="PROSITE" id="PS51104">
    <property type="entry name" value="PTS_EIIC_TYPE_2"/>
    <property type="match status" value="1"/>
</dbReference>
<dbReference type="PANTHER" id="PTHR30181">
    <property type="entry name" value="MANNITOL PERMEASE IIC COMPONENT"/>
    <property type="match status" value="1"/>
</dbReference>
<feature type="domain" description="PTS EIIC type-2" evidence="22">
    <location>
        <begin position="13"/>
        <end position="332"/>
    </location>
</feature>
<evidence type="ECO:0000256" key="7">
    <source>
        <dbReference type="ARBA" id="ARBA00022475"/>
    </source>
</evidence>
<dbReference type="InterPro" id="IPR050893">
    <property type="entry name" value="Sugar_PTS"/>
</dbReference>
<dbReference type="PROSITE" id="PS51094">
    <property type="entry name" value="PTS_EIIA_TYPE_2"/>
    <property type="match status" value="1"/>
</dbReference>
<sequence>MFSPDAKVRIQNFGRFLSNMVMPNIGAFIAWGIITALFIPTGWLPNETLAKLVGPMITYLLPLLIGFTGGRLVGGDRGGVVGAITTMGVIVGADMPMFLGAMIVGPLGGWAIKHFDRWVEGKIKSGFEMLVNNFSAGIIGMLLAILAFMAIGPFVEVLSKALAAGVHIMVQLNLLPLTSIFVEPAKILFLNNAINHGIFSPLGIQQATETGKSIFFLIEANPGPGMGVLMAYMFFGRGNAKQSAGGAAIIHFFGGIHEIYFPYVLMNPRLLLAVILGGMTGVFTLTMLNGGLVSPASPGSILAVLAMTPKGAYFANIAAVAAAFAVSFVVSAILLKTSKVKDDEEDSLEDATRRMQDMKAQSKGAQAANAAAAAGDLTTVRKIIVACDAGMGSSAMGAGVLRKKVQDAGLKHISVTNCAINNLPEDVDLVITHRDLTERAMRHAPQAQHISLTNFLDSQLYTNLTARLVEAANTTASTQKVIETLDDSFEASEANLFKLGAGNIFLNQHAATKEQAIRFAGEQLVKGGYVEPEYVEAMLEREKLTSTYLGESIAVPHGTIEAKDRVLKTGVVFCQYPDGVRFGDEEDEVARLVIGIAARNNEHIHVITSLTNALDDDSVIERLSKTTSVQEVLDLLGGKK</sequence>
<evidence type="ECO:0000313" key="23">
    <source>
        <dbReference type="EMBL" id="OVZ88681.1"/>
    </source>
</evidence>
<dbReference type="EMBL" id="NHOI01000006">
    <property type="protein sequence ID" value="OVZ88681.1"/>
    <property type="molecule type" value="Genomic_DNA"/>
</dbReference>
<keyword evidence="8" id="KW-0997">Cell inner membrane</keyword>
<evidence type="ECO:0000256" key="13">
    <source>
        <dbReference type="ARBA" id="ARBA00022692"/>
    </source>
</evidence>
<dbReference type="InterPro" id="IPR013014">
    <property type="entry name" value="PTS_EIIC_2"/>
</dbReference>
<keyword evidence="6" id="KW-0813">Transport</keyword>
<evidence type="ECO:0000259" key="22">
    <source>
        <dbReference type="PROSITE" id="PS51104"/>
    </source>
</evidence>
<evidence type="ECO:0000256" key="19">
    <source>
        <dbReference type="SAM" id="Phobius"/>
    </source>
</evidence>
<feature type="coiled-coil region" evidence="18">
    <location>
        <begin position="341"/>
        <end position="368"/>
    </location>
</feature>
<evidence type="ECO:0000259" key="21">
    <source>
        <dbReference type="PROSITE" id="PS51099"/>
    </source>
</evidence>
<keyword evidence="10" id="KW-0762">Sugar transport</keyword>
<feature type="transmembrane region" description="Helical" evidence="19">
    <location>
        <begin position="20"/>
        <end position="40"/>
    </location>
</feature>
<dbReference type="GO" id="GO:0022872">
    <property type="term" value="F:protein-N(PI)-phosphohistidine-mannitol phosphotransferase system transmembrane transporter activity"/>
    <property type="evidence" value="ECO:0007669"/>
    <property type="project" value="InterPro"/>
</dbReference>
<dbReference type="GO" id="GO:0005886">
    <property type="term" value="C:plasma membrane"/>
    <property type="evidence" value="ECO:0007669"/>
    <property type="project" value="UniProtKB-SubCell"/>
</dbReference>
<keyword evidence="12" id="KW-0598">Phosphotransferase system</keyword>
<evidence type="ECO:0000256" key="1">
    <source>
        <dbReference type="ARBA" id="ARBA00001655"/>
    </source>
</evidence>
<evidence type="ECO:0000256" key="18">
    <source>
        <dbReference type="SAM" id="Coils"/>
    </source>
</evidence>
<evidence type="ECO:0000256" key="14">
    <source>
        <dbReference type="ARBA" id="ARBA00022777"/>
    </source>
</evidence>
<proteinExistence type="predicted"/>
<dbReference type="Gene3D" id="3.40.930.10">
    <property type="entry name" value="Mannitol-specific EII, Chain A"/>
    <property type="match status" value="1"/>
</dbReference>
<dbReference type="RefSeq" id="WP_050086928.1">
    <property type="nucleotide sequence ID" value="NZ_CBCPKE010000014.1"/>
</dbReference>
<comment type="catalytic activity">
    <reaction evidence="1">
        <text>D-mannitol(out) + N(pros)-phospho-L-histidyl-[protein] = D-mannitol 1-phosphate(in) + L-histidyl-[protein]</text>
        <dbReference type="Rhea" id="RHEA:33363"/>
        <dbReference type="Rhea" id="RHEA-COMP:9745"/>
        <dbReference type="Rhea" id="RHEA-COMP:9746"/>
        <dbReference type="ChEBI" id="CHEBI:16899"/>
        <dbReference type="ChEBI" id="CHEBI:29979"/>
        <dbReference type="ChEBI" id="CHEBI:61381"/>
        <dbReference type="ChEBI" id="CHEBI:64837"/>
        <dbReference type="EC" id="2.7.1.197"/>
    </reaction>
</comment>
<dbReference type="FunFam" id="3.40.50.2300:FF:000047">
    <property type="entry name" value="PTS system mannitol-specific transporter subunit IICBA"/>
    <property type="match status" value="1"/>
</dbReference>
<evidence type="ECO:0000259" key="20">
    <source>
        <dbReference type="PROSITE" id="PS51094"/>
    </source>
</evidence>
<dbReference type="Gene3D" id="3.40.50.2300">
    <property type="match status" value="1"/>
</dbReference>
<dbReference type="SUPFAM" id="SSF52794">
    <property type="entry name" value="PTS system IIB component-like"/>
    <property type="match status" value="1"/>
</dbReference>
<evidence type="ECO:0000256" key="9">
    <source>
        <dbReference type="ARBA" id="ARBA00022553"/>
    </source>
</evidence>
<feature type="domain" description="PTS EIIB type-2" evidence="21">
    <location>
        <begin position="381"/>
        <end position="473"/>
    </location>
</feature>
<evidence type="ECO:0000256" key="6">
    <source>
        <dbReference type="ARBA" id="ARBA00022448"/>
    </source>
</evidence>
<keyword evidence="9" id="KW-0597">Phosphoprotein</keyword>
<name>A0A209A7F5_YERIN</name>
<dbReference type="Proteomes" id="UP000196440">
    <property type="component" value="Unassembled WGS sequence"/>
</dbReference>
<dbReference type="EC" id="2.7.1.197" evidence="4"/>
<dbReference type="InterPro" id="IPR003352">
    <property type="entry name" value="PTS_EIIC"/>
</dbReference>
<dbReference type="CDD" id="cd05567">
    <property type="entry name" value="PTS_IIB_mannitol"/>
    <property type="match status" value="1"/>
</dbReference>
<feature type="transmembrane region" description="Helical" evidence="19">
    <location>
        <begin position="79"/>
        <end position="112"/>
    </location>
</feature>
<dbReference type="SUPFAM" id="SSF55804">
    <property type="entry name" value="Phoshotransferase/anion transport protein"/>
    <property type="match status" value="1"/>
</dbReference>
<feature type="transmembrane region" description="Helical" evidence="19">
    <location>
        <begin position="313"/>
        <end position="335"/>
    </location>
</feature>
<dbReference type="InterPro" id="IPR029503">
    <property type="entry name" value="PTS_EIIB_mannitol"/>
</dbReference>
<dbReference type="Pfam" id="PF02378">
    <property type="entry name" value="PTS_EIIC"/>
    <property type="match status" value="1"/>
</dbReference>
<protein>
    <recommendedName>
        <fullName evidence="5">PTS system mannitol-specific EIICBA component</fullName>
        <ecNumber evidence="4">2.7.1.197</ecNumber>
    </recommendedName>
    <alternativeName>
        <fullName evidence="17">EIICBA-Mtl</fullName>
    </alternativeName>
</protein>